<gene>
    <name evidence="6" type="ORF">AK830_g3331</name>
</gene>
<dbReference type="STRING" id="78410.A0A0N8H802"/>
<evidence type="ECO:0000313" key="7">
    <source>
        <dbReference type="Proteomes" id="UP000050424"/>
    </source>
</evidence>
<feature type="signal peptide" evidence="4">
    <location>
        <begin position="1"/>
        <end position="18"/>
    </location>
</feature>
<dbReference type="PANTHER" id="PTHR34997:SF1">
    <property type="entry name" value="PEPTIDOGLYCAN-BINDING LYSIN DOMAIN"/>
    <property type="match status" value="1"/>
</dbReference>
<comment type="similarity">
    <text evidence="3">Belongs to the secreted LysM effector family.</text>
</comment>
<dbReference type="PANTHER" id="PTHR34997">
    <property type="entry name" value="AM15"/>
    <property type="match status" value="1"/>
</dbReference>
<dbReference type="EMBL" id="LKCW01000036">
    <property type="protein sequence ID" value="KPM43204.1"/>
    <property type="molecule type" value="Genomic_DNA"/>
</dbReference>
<proteinExistence type="inferred from homology"/>
<dbReference type="SMART" id="SM00257">
    <property type="entry name" value="LysM"/>
    <property type="match status" value="2"/>
</dbReference>
<dbReference type="Proteomes" id="UP000050424">
    <property type="component" value="Unassembled WGS sequence"/>
</dbReference>
<feature type="chain" id="PRO_5006026230" description="LysM domain-containing protein" evidence="4">
    <location>
        <begin position="19"/>
        <end position="464"/>
    </location>
</feature>
<dbReference type="InterPro" id="IPR018392">
    <property type="entry name" value="LysM"/>
</dbReference>
<dbReference type="Gene3D" id="3.10.350.10">
    <property type="entry name" value="LysM domain"/>
    <property type="match status" value="2"/>
</dbReference>
<protein>
    <recommendedName>
        <fullName evidence="5">LysM domain-containing protein</fullName>
    </recommendedName>
</protein>
<dbReference type="PROSITE" id="PS51782">
    <property type="entry name" value="LYSM"/>
    <property type="match status" value="1"/>
</dbReference>
<evidence type="ECO:0000256" key="2">
    <source>
        <dbReference type="ARBA" id="ARBA00023026"/>
    </source>
</evidence>
<keyword evidence="2" id="KW-0843">Virulence</keyword>
<keyword evidence="4" id="KW-0732">Signal</keyword>
<name>A0A0N8H802_9HYPO</name>
<accession>A0A0N8H802</accession>
<organism evidence="6 7">
    <name type="scientific">Neonectria ditissima</name>
    <dbReference type="NCBI Taxonomy" id="78410"/>
    <lineage>
        <taxon>Eukaryota</taxon>
        <taxon>Fungi</taxon>
        <taxon>Dikarya</taxon>
        <taxon>Ascomycota</taxon>
        <taxon>Pezizomycotina</taxon>
        <taxon>Sordariomycetes</taxon>
        <taxon>Hypocreomycetidae</taxon>
        <taxon>Hypocreales</taxon>
        <taxon>Nectriaceae</taxon>
        <taxon>Neonectria</taxon>
    </lineage>
</organism>
<evidence type="ECO:0000256" key="1">
    <source>
        <dbReference type="ARBA" id="ARBA00022669"/>
    </source>
</evidence>
<dbReference type="SUPFAM" id="SSF54106">
    <property type="entry name" value="LysM domain"/>
    <property type="match status" value="1"/>
</dbReference>
<dbReference type="OrthoDB" id="5985073at2759"/>
<dbReference type="InterPro" id="IPR052210">
    <property type="entry name" value="LysM1-like"/>
</dbReference>
<dbReference type="CDD" id="cd00118">
    <property type="entry name" value="LysM"/>
    <property type="match status" value="2"/>
</dbReference>
<sequence length="464" mass="49920">MSVATAILALLAVAPASGIKVWDTPGDIPTTIPAKCRVALSSNLECGPRLVRPAELASLGSLSESLLTQYCNSTCTASMKTWTEKVDLACGSEVHDWGFNLSQSGDDVTKPLFWAHQASCLTDEKSDEYCIPKIANHTVNTCSDCTLKYLASFVGSSYAPDIIDDTGFSKLLTSCSADASDYPILTPTAAIPTSTPTERPTKKCRGTSYTVKADDNCTTIADSFGVAIDRFLTENGIDAKCQSLEKGDSICIGLACDLHKVAPLSDATRRPELTSQQLQPNETCRDLIRDYGFSLTEFLSWNPIVHPKCDNLAALKGRTICVSPPGEDKYEGPPQVTWSTSKTALSGDWQAAPTAGSDASNSTVVETKVIPTVTITGNATRATEYHKYVRWCPIDDEVGEQGFRWENLDEKCQDMLEPYCSPEVTGEPLPSTKFPSSCLPSVVLGLDTKTETSVSSTAETPKTS</sequence>
<feature type="domain" description="LysM" evidence="5">
    <location>
        <begin position="207"/>
        <end position="252"/>
    </location>
</feature>
<dbReference type="Pfam" id="PF01476">
    <property type="entry name" value="LysM"/>
    <property type="match status" value="1"/>
</dbReference>
<evidence type="ECO:0000313" key="6">
    <source>
        <dbReference type="EMBL" id="KPM43204.1"/>
    </source>
</evidence>
<reference evidence="6 7" key="1">
    <citation type="submission" date="2015-09" db="EMBL/GenBank/DDBJ databases">
        <title>Draft genome of a European isolate of the apple canker pathogen Neonectria ditissima.</title>
        <authorList>
            <person name="Gomez-Cortecero A."/>
            <person name="Harrison R.J."/>
            <person name="Armitage A.D."/>
        </authorList>
    </citation>
    <scope>NUCLEOTIDE SEQUENCE [LARGE SCALE GENOMIC DNA]</scope>
    <source>
        <strain evidence="6 7">R09/05</strain>
    </source>
</reference>
<keyword evidence="1" id="KW-0147">Chitin-binding</keyword>
<evidence type="ECO:0000256" key="4">
    <source>
        <dbReference type="SAM" id="SignalP"/>
    </source>
</evidence>
<keyword evidence="7" id="KW-1185">Reference proteome</keyword>
<evidence type="ECO:0000256" key="3">
    <source>
        <dbReference type="ARBA" id="ARBA00044955"/>
    </source>
</evidence>
<dbReference type="GO" id="GO:0008061">
    <property type="term" value="F:chitin binding"/>
    <property type="evidence" value="ECO:0007669"/>
    <property type="project" value="UniProtKB-KW"/>
</dbReference>
<evidence type="ECO:0000259" key="5">
    <source>
        <dbReference type="PROSITE" id="PS51782"/>
    </source>
</evidence>
<dbReference type="AlphaFoldDB" id="A0A0N8H802"/>
<dbReference type="InterPro" id="IPR036779">
    <property type="entry name" value="LysM_dom_sf"/>
</dbReference>
<comment type="caution">
    <text evidence="6">The sequence shown here is derived from an EMBL/GenBank/DDBJ whole genome shotgun (WGS) entry which is preliminary data.</text>
</comment>